<keyword evidence="2" id="KW-1185">Reference proteome</keyword>
<dbReference type="EMBL" id="CAJVPM010006486">
    <property type="protein sequence ID" value="CAG8535476.1"/>
    <property type="molecule type" value="Genomic_DNA"/>
</dbReference>
<organism evidence="1 2">
    <name type="scientific">Scutellospora calospora</name>
    <dbReference type="NCBI Taxonomy" id="85575"/>
    <lineage>
        <taxon>Eukaryota</taxon>
        <taxon>Fungi</taxon>
        <taxon>Fungi incertae sedis</taxon>
        <taxon>Mucoromycota</taxon>
        <taxon>Glomeromycotina</taxon>
        <taxon>Glomeromycetes</taxon>
        <taxon>Diversisporales</taxon>
        <taxon>Gigasporaceae</taxon>
        <taxon>Scutellospora</taxon>
    </lineage>
</organism>
<feature type="non-terminal residue" evidence="1">
    <location>
        <position position="1"/>
    </location>
</feature>
<dbReference type="Proteomes" id="UP000789860">
    <property type="component" value="Unassembled WGS sequence"/>
</dbReference>
<name>A0ACA9LJV8_9GLOM</name>
<evidence type="ECO:0000313" key="1">
    <source>
        <dbReference type="EMBL" id="CAG8535476.1"/>
    </source>
</evidence>
<proteinExistence type="predicted"/>
<reference evidence="1" key="1">
    <citation type="submission" date="2021-06" db="EMBL/GenBank/DDBJ databases">
        <authorList>
            <person name="Kallberg Y."/>
            <person name="Tangrot J."/>
            <person name="Rosling A."/>
        </authorList>
    </citation>
    <scope>NUCLEOTIDE SEQUENCE</scope>
    <source>
        <strain evidence="1">AU212A</strain>
    </source>
</reference>
<protein>
    <submittedName>
        <fullName evidence="1">714_t:CDS:1</fullName>
    </submittedName>
</protein>
<accession>A0ACA9LJV8</accession>
<evidence type="ECO:0000313" key="2">
    <source>
        <dbReference type="Proteomes" id="UP000789860"/>
    </source>
</evidence>
<comment type="caution">
    <text evidence="1">The sequence shown here is derived from an EMBL/GenBank/DDBJ whole genome shotgun (WGS) entry which is preliminary data.</text>
</comment>
<sequence length="100" mass="11870">ADTRSRINALELPILLFELYYDYNEEPNNHSVIKKIFPFSSKRRMVMEIKPYVRDEQYGKNKNLFRRNTAISGVSLGQILDAWTNPQVSRHHQNPRSDYE</sequence>
<gene>
    <name evidence="1" type="ORF">SCALOS_LOCUS4626</name>
</gene>